<evidence type="ECO:0000256" key="12">
    <source>
        <dbReference type="SAM" id="Coils"/>
    </source>
</evidence>
<dbReference type="Gene3D" id="3.10.50.40">
    <property type="match status" value="1"/>
</dbReference>
<evidence type="ECO:0000256" key="11">
    <source>
        <dbReference type="PROSITE-ProRule" id="PRU00278"/>
    </source>
</evidence>
<evidence type="ECO:0000313" key="15">
    <source>
        <dbReference type="EMBL" id="MBE7369104.1"/>
    </source>
</evidence>
<evidence type="ECO:0000256" key="6">
    <source>
        <dbReference type="ARBA" id="ARBA00023136"/>
    </source>
</evidence>
<evidence type="ECO:0000259" key="14">
    <source>
        <dbReference type="PROSITE" id="PS50198"/>
    </source>
</evidence>
<keyword evidence="6 13" id="KW-0472">Membrane</keyword>
<protein>
    <recommendedName>
        <fullName evidence="9">Periplasmic chaperone PpiD</fullName>
    </recommendedName>
    <alternativeName>
        <fullName evidence="10">Periplasmic folding chaperone</fullName>
    </alternativeName>
</protein>
<dbReference type="InterPro" id="IPR052029">
    <property type="entry name" value="PpiD_chaperone"/>
</dbReference>
<evidence type="ECO:0000256" key="7">
    <source>
        <dbReference type="ARBA" id="ARBA00023186"/>
    </source>
</evidence>
<feature type="transmembrane region" description="Helical" evidence="13">
    <location>
        <begin position="12"/>
        <end position="29"/>
    </location>
</feature>
<keyword evidence="2" id="KW-1003">Cell membrane</keyword>
<dbReference type="SUPFAM" id="SSF54534">
    <property type="entry name" value="FKBP-like"/>
    <property type="match status" value="1"/>
</dbReference>
<dbReference type="PROSITE" id="PS50198">
    <property type="entry name" value="PPIC_PPIASE_2"/>
    <property type="match status" value="1"/>
</dbReference>
<proteinExistence type="inferred from homology"/>
<sequence>MFDFVRKHTRIMQLLLFILIVPSFVLFGLEGYSRYREGGEAVAKVAGQEITQAEWDNAHRMQVDRLREQMPTLDARMFDTPEAKYGTLESLVRERVFAAAVADANLVVPDQRVARELQNNELIRALRGPDGKLDMDRYRQLLSARGMTPESYENNVRNDLALRQVVGGVSQSAFTPPAQAGVALDSYFEQREVQVARFPAADFKARVEPSDADLQAFYKGNPQLFQAPEQANIEYVVLDPSTLQAGAAVNEADLRTYYEQNAARLAGQEERRASHILVAVPKGAPDADKQKARAKAEELLAQVRKNPDSFADVAKANSQDPGSAAQGGDLDFFARGAMTKPFEDAAFALKSKGEISGLVETEFGFHILRLTDIKAPVQRSFEQVRGELEAQLKREQAQKKYAEAAETFSNTVYEQADSLKPVADKLKLEVRTAQGITRTPRPGPPGPLSNPKFLQALFAPDAIERKRNTEAVEFGPSQMVSGRITQYTPARTRPFEEVKDQVRERVVAARAAELAKKEGEAKLAAWQAAPATAEMPAAAPLSRQDAGKQPPQVIEAALRADPAKLPALVGVDLGAEGYAVVKVNRVVARTAPAPQQAQQEREQYTRAWAAAESAAYYAMLKERFKVQIKAAKPKEGAAQ</sequence>
<evidence type="ECO:0000256" key="2">
    <source>
        <dbReference type="ARBA" id="ARBA00022475"/>
    </source>
</evidence>
<dbReference type="Pfam" id="PF13624">
    <property type="entry name" value="SurA_N_3"/>
    <property type="match status" value="1"/>
</dbReference>
<name>A0ABR9S6P0_9BURK</name>
<evidence type="ECO:0000256" key="13">
    <source>
        <dbReference type="SAM" id="Phobius"/>
    </source>
</evidence>
<gene>
    <name evidence="15" type="ORF">IM787_16190</name>
</gene>
<evidence type="ECO:0000313" key="16">
    <source>
        <dbReference type="Proteomes" id="UP000806285"/>
    </source>
</evidence>
<dbReference type="EMBL" id="JADDIV010000004">
    <property type="protein sequence ID" value="MBE7369104.1"/>
    <property type="molecule type" value="Genomic_DNA"/>
</dbReference>
<keyword evidence="11" id="KW-0697">Rotamase</keyword>
<keyword evidence="12" id="KW-0175">Coiled coil</keyword>
<evidence type="ECO:0000256" key="3">
    <source>
        <dbReference type="ARBA" id="ARBA00022519"/>
    </source>
</evidence>
<accession>A0ABR9S6P0</accession>
<comment type="subcellular location">
    <subcellularLocation>
        <location evidence="1">Cell inner membrane</location>
        <topology evidence="1">Single-pass type II membrane protein</topology>
        <orientation evidence="1">Periplasmic side</orientation>
    </subcellularLocation>
</comment>
<feature type="coiled-coil region" evidence="12">
    <location>
        <begin position="378"/>
        <end position="405"/>
    </location>
</feature>
<dbReference type="PANTHER" id="PTHR47529">
    <property type="entry name" value="PEPTIDYL-PROLYL CIS-TRANS ISOMERASE D"/>
    <property type="match status" value="1"/>
</dbReference>
<evidence type="ECO:0000256" key="1">
    <source>
        <dbReference type="ARBA" id="ARBA00004382"/>
    </source>
</evidence>
<dbReference type="InterPro" id="IPR027304">
    <property type="entry name" value="Trigger_fact/SurA_dom_sf"/>
</dbReference>
<feature type="domain" description="PpiC" evidence="14">
    <location>
        <begin position="268"/>
        <end position="372"/>
    </location>
</feature>
<keyword evidence="7" id="KW-0143">Chaperone</keyword>
<dbReference type="SUPFAM" id="SSF109998">
    <property type="entry name" value="Triger factor/SurA peptide-binding domain-like"/>
    <property type="match status" value="1"/>
</dbReference>
<evidence type="ECO:0000256" key="10">
    <source>
        <dbReference type="ARBA" id="ARBA00042775"/>
    </source>
</evidence>
<evidence type="ECO:0000256" key="4">
    <source>
        <dbReference type="ARBA" id="ARBA00022692"/>
    </source>
</evidence>
<evidence type="ECO:0000256" key="8">
    <source>
        <dbReference type="ARBA" id="ARBA00038408"/>
    </source>
</evidence>
<dbReference type="InterPro" id="IPR000297">
    <property type="entry name" value="PPIase_PpiC"/>
</dbReference>
<dbReference type="RefSeq" id="WP_193677707.1">
    <property type="nucleotide sequence ID" value="NZ_JADDIV010000004.1"/>
</dbReference>
<keyword evidence="11" id="KW-0413">Isomerase</keyword>
<dbReference type="Gene3D" id="1.10.4030.10">
    <property type="entry name" value="Porin chaperone SurA, peptide-binding domain"/>
    <property type="match status" value="1"/>
</dbReference>
<evidence type="ECO:0000256" key="9">
    <source>
        <dbReference type="ARBA" id="ARBA00040743"/>
    </source>
</evidence>
<keyword evidence="16" id="KW-1185">Reference proteome</keyword>
<keyword evidence="5 13" id="KW-1133">Transmembrane helix</keyword>
<dbReference type="InterPro" id="IPR046357">
    <property type="entry name" value="PPIase_dom_sf"/>
</dbReference>
<comment type="caution">
    <text evidence="15">The sequence shown here is derived from an EMBL/GenBank/DDBJ whole genome shotgun (WGS) entry which is preliminary data.</text>
</comment>
<evidence type="ECO:0000256" key="5">
    <source>
        <dbReference type="ARBA" id="ARBA00022989"/>
    </source>
</evidence>
<organism evidence="15 16">
    <name type="scientific">Ramlibacter pallidus</name>
    <dbReference type="NCBI Taxonomy" id="2780087"/>
    <lineage>
        <taxon>Bacteria</taxon>
        <taxon>Pseudomonadati</taxon>
        <taxon>Pseudomonadota</taxon>
        <taxon>Betaproteobacteria</taxon>
        <taxon>Burkholderiales</taxon>
        <taxon>Comamonadaceae</taxon>
        <taxon>Ramlibacter</taxon>
    </lineage>
</organism>
<keyword evidence="4 13" id="KW-0812">Transmembrane</keyword>
<dbReference type="PANTHER" id="PTHR47529:SF1">
    <property type="entry name" value="PERIPLASMIC CHAPERONE PPID"/>
    <property type="match status" value="1"/>
</dbReference>
<keyword evidence="3" id="KW-0997">Cell inner membrane</keyword>
<comment type="similarity">
    <text evidence="8">Belongs to the PpiD chaperone family.</text>
</comment>
<dbReference type="Proteomes" id="UP000806285">
    <property type="component" value="Unassembled WGS sequence"/>
</dbReference>
<reference evidence="15 16" key="1">
    <citation type="submission" date="2020-10" db="EMBL/GenBank/DDBJ databases">
        <title>Ramlibacter sp. HM2 16S ribosomal RNA gene Genome sequencing and assembly.</title>
        <authorList>
            <person name="Kang M."/>
        </authorList>
    </citation>
    <scope>NUCLEOTIDE SEQUENCE [LARGE SCALE GENOMIC DNA]</scope>
    <source>
        <strain evidence="15 16">HM2</strain>
    </source>
</reference>
<dbReference type="Pfam" id="PF00639">
    <property type="entry name" value="Rotamase"/>
    <property type="match status" value="1"/>
</dbReference>